<proteinExistence type="predicted"/>
<dbReference type="EMBL" id="CP137080">
    <property type="protein sequence ID" value="WOQ70748.1"/>
    <property type="molecule type" value="Genomic_DNA"/>
</dbReference>
<dbReference type="InterPro" id="IPR005025">
    <property type="entry name" value="FMN_Rdtase-like_dom"/>
</dbReference>
<dbReference type="GO" id="GO:0005829">
    <property type="term" value="C:cytosol"/>
    <property type="evidence" value="ECO:0007669"/>
    <property type="project" value="TreeGrafter"/>
</dbReference>
<dbReference type="EC" id="1.-.-.-" evidence="2"/>
<keyword evidence="3" id="KW-1185">Reference proteome</keyword>
<accession>A0AAU0MJV1</accession>
<protein>
    <submittedName>
        <fullName evidence="2">NAD(P)H-dependent oxidoreductase</fullName>
        <ecNumber evidence="2">1.-.-.-</ecNumber>
    </submittedName>
</protein>
<evidence type="ECO:0000259" key="1">
    <source>
        <dbReference type="Pfam" id="PF03358"/>
    </source>
</evidence>
<dbReference type="InterPro" id="IPR050712">
    <property type="entry name" value="NAD(P)H-dep_reductase"/>
</dbReference>
<evidence type="ECO:0000313" key="3">
    <source>
        <dbReference type="Proteomes" id="UP001329313"/>
    </source>
</evidence>
<sequence>MNRTAPRVALIIASTRTNRLADLVAPWVHAQLQARPDLEVDLIDIRETTALPFYDLPAAPAMARRHYTSAPERALGERLDAADGFVILTNEYNHGYSAGLKNVLDHYFAEFEHKPVAFIGYGNVGGSRAIEQLRQVVAELNMVSVRESVHILGIQFPAIREGGATAQAVFDTLHLRLTAMIDHLLWWARALAAARDDPANPVG</sequence>
<dbReference type="KEGG" id="mliy:RYJ27_06040"/>
<dbReference type="InterPro" id="IPR029039">
    <property type="entry name" value="Flavoprotein-like_sf"/>
</dbReference>
<dbReference type="GO" id="GO:0016491">
    <property type="term" value="F:oxidoreductase activity"/>
    <property type="evidence" value="ECO:0007669"/>
    <property type="project" value="UniProtKB-KW"/>
</dbReference>
<reference evidence="2 3" key="1">
    <citation type="submission" date="2023-10" db="EMBL/GenBank/DDBJ databases">
        <title>Y20.</title>
        <authorList>
            <person name="Zhang G."/>
            <person name="Ding Y."/>
        </authorList>
    </citation>
    <scope>NUCLEOTIDE SEQUENCE [LARGE SCALE GENOMIC DNA]</scope>
    <source>
        <strain evidence="2 3">Y20</strain>
    </source>
</reference>
<dbReference type="GO" id="GO:0010181">
    <property type="term" value="F:FMN binding"/>
    <property type="evidence" value="ECO:0007669"/>
    <property type="project" value="TreeGrafter"/>
</dbReference>
<dbReference type="SUPFAM" id="SSF52218">
    <property type="entry name" value="Flavoproteins"/>
    <property type="match status" value="1"/>
</dbReference>
<dbReference type="AlphaFoldDB" id="A0AAU0MJV1"/>
<name>A0AAU0MJV1_9MICO</name>
<evidence type="ECO:0000313" key="2">
    <source>
        <dbReference type="EMBL" id="WOQ70748.1"/>
    </source>
</evidence>
<dbReference type="PANTHER" id="PTHR30543">
    <property type="entry name" value="CHROMATE REDUCTASE"/>
    <property type="match status" value="1"/>
</dbReference>
<dbReference type="Proteomes" id="UP001329313">
    <property type="component" value="Chromosome"/>
</dbReference>
<keyword evidence="2" id="KW-0560">Oxidoreductase</keyword>
<dbReference type="RefSeq" id="WP_330171816.1">
    <property type="nucleotide sequence ID" value="NZ_CP137080.1"/>
</dbReference>
<dbReference type="PANTHER" id="PTHR30543:SF21">
    <property type="entry name" value="NAD(P)H-DEPENDENT FMN REDUCTASE LOT6"/>
    <property type="match status" value="1"/>
</dbReference>
<dbReference type="Pfam" id="PF03358">
    <property type="entry name" value="FMN_red"/>
    <property type="match status" value="1"/>
</dbReference>
<gene>
    <name evidence="2" type="ORF">RYJ27_06040</name>
</gene>
<feature type="domain" description="NADPH-dependent FMN reductase-like" evidence="1">
    <location>
        <begin position="6"/>
        <end position="149"/>
    </location>
</feature>
<dbReference type="Gene3D" id="3.40.50.360">
    <property type="match status" value="1"/>
</dbReference>
<organism evidence="2 3">
    <name type="scientific">Microbacterium limosum</name>
    <dbReference type="NCBI Taxonomy" id="3079935"/>
    <lineage>
        <taxon>Bacteria</taxon>
        <taxon>Bacillati</taxon>
        <taxon>Actinomycetota</taxon>
        <taxon>Actinomycetes</taxon>
        <taxon>Micrococcales</taxon>
        <taxon>Microbacteriaceae</taxon>
        <taxon>Microbacterium</taxon>
    </lineage>
</organism>